<organism evidence="3 4">
    <name type="scientific">Prymnesium parvum</name>
    <name type="common">Toxic golden alga</name>
    <dbReference type="NCBI Taxonomy" id="97485"/>
    <lineage>
        <taxon>Eukaryota</taxon>
        <taxon>Haptista</taxon>
        <taxon>Haptophyta</taxon>
        <taxon>Prymnesiophyceae</taxon>
        <taxon>Prymnesiales</taxon>
        <taxon>Prymnesiaceae</taxon>
        <taxon>Prymnesium</taxon>
    </lineage>
</organism>
<proteinExistence type="predicted"/>
<evidence type="ECO:0000313" key="4">
    <source>
        <dbReference type="Proteomes" id="UP001515480"/>
    </source>
</evidence>
<comment type="caution">
    <text evidence="3">The sequence shown here is derived from an EMBL/GenBank/DDBJ whole genome shotgun (WGS) entry which is preliminary data.</text>
</comment>
<feature type="region of interest" description="Disordered" evidence="2">
    <location>
        <begin position="621"/>
        <end position="640"/>
    </location>
</feature>
<feature type="compositionally biased region" description="Basic and acidic residues" evidence="2">
    <location>
        <begin position="465"/>
        <end position="478"/>
    </location>
</feature>
<feature type="compositionally biased region" description="Basic and acidic residues" evidence="2">
    <location>
        <begin position="670"/>
        <end position="679"/>
    </location>
</feature>
<feature type="region of interest" description="Disordered" evidence="2">
    <location>
        <begin position="758"/>
        <end position="810"/>
    </location>
</feature>
<feature type="compositionally biased region" description="Polar residues" evidence="2">
    <location>
        <begin position="829"/>
        <end position="842"/>
    </location>
</feature>
<feature type="region of interest" description="Disordered" evidence="2">
    <location>
        <begin position="822"/>
        <end position="842"/>
    </location>
</feature>
<dbReference type="AlphaFoldDB" id="A0AB34JX28"/>
<feature type="compositionally biased region" description="Basic and acidic residues" evidence="2">
    <location>
        <begin position="147"/>
        <end position="182"/>
    </location>
</feature>
<evidence type="ECO:0000313" key="3">
    <source>
        <dbReference type="EMBL" id="KAL1526713.1"/>
    </source>
</evidence>
<dbReference type="Proteomes" id="UP001515480">
    <property type="component" value="Unassembled WGS sequence"/>
</dbReference>
<gene>
    <name evidence="3" type="ORF">AB1Y20_015412</name>
</gene>
<keyword evidence="1" id="KW-0175">Coiled coil</keyword>
<evidence type="ECO:0000256" key="2">
    <source>
        <dbReference type="SAM" id="MobiDB-lite"/>
    </source>
</evidence>
<accession>A0AB34JX28</accession>
<feature type="coiled-coil region" evidence="1">
    <location>
        <begin position="368"/>
        <end position="398"/>
    </location>
</feature>
<keyword evidence="4" id="KW-1185">Reference proteome</keyword>
<feature type="compositionally biased region" description="Basic and acidic residues" evidence="2">
    <location>
        <begin position="695"/>
        <end position="709"/>
    </location>
</feature>
<dbReference type="EMBL" id="JBGBPQ010000003">
    <property type="protein sequence ID" value="KAL1526713.1"/>
    <property type="molecule type" value="Genomic_DNA"/>
</dbReference>
<sequence length="1255" mass="132450">MSREFVNSDLLSRAASIACGGALPRSAPPRRKEPSSVADLLDSLDSLALASATPASSSTAGVPLQTMDHAYFEELDDEVMLDDHTLVDARGGAARAKARMPAYEESRPATLVGGGEPQRSRADYFVSVAPARPQGTEILSHRTETLAHRPETLAHRTEPLAHRTEPPPHRTEAPPHRTETPPHRKPAGPEEAAIGCTEPEASCAHAEATAEDRPARRRRRKKKPEEVADVDSGGEGARGSSGSTGRKPPPPPPVVEDMQMEMDPDDEAHVSEAEISLRLPGTNKVLSLQLGGTFASALSYVSESASLLSESMSSLLGGVGRIGMASDSLVRQSQSPREELPPDGALTEDEREKIRRDEISREQAARFRQMQEQEAREQQKLAAALRAAELEREVARREAEDVRMGPIVIPSPFLGGGKAEGSAVAPLHADVSAQVRSMRQAVRKMTSDAAPPSEGRKGGSGGAVVKEESEGDTRRGGGEESEALDLSGDDGSCGEENEKSLSTPRHAPASCDLPPPTAYGAFSSSRSAFSTLERNLLDAAVGAALALRPIFTTAPPRAAADVKVSSQKGRPALDPPERGPIYPPIAEGLVLSAGLDRLAGWLDDMEPDVVEVPEVDGNCAESIVYPEGESGGVYESRSEALSNETCEARVTAGGAPPAEEANTSAEEVLEDRAPAREDAQAGEAGDAQLDVAPASEREMSEYGESDSKPSLDIARVPPSPMSARTLLLAARAMSTEREEVAGSGVLSHQAAEMRAVDQEMGAAAPSEQTNRAGALAEGSAGDSFKKISTSPCEDATIPAPPISETHAEGRCAAEETSDCVGLSAAPASDAQSGSSGRGMSTTEEALHVMESSVESHLVEQTEELPQEYNDAAVADAEPYVSPMPLTQSAFEGVEASEVSERATLDIEVSPVTDDAREAEGLHADAEIEGTALHVMECSVESHLVEPTEELPQEYNDAAVADAEPYVSPMPRTQSAFDGGEASEASERATLDIEVSPVTDDAREVEGLHADAEIEGTALHVMESSVESHLVEPTEELPQEYNDAAVADAEPYVSPMPPTQSAFEGGEASEASERATLDIEVSPVTDDAREVEGLHADAEIGGTASFDDRWAPAEPLANPLTSPEQASLNHRASYATHNIDGAYAEAEMGETESFDDLWSPAPQMPNSCASGGGATLHEATQRHETLAPIGTREAETLFAEPDMGDVDSFDDLWVPAQQLAGSSAYAPQKSADALWVPLQHPSDSSAFDISAPEEEI</sequence>
<feature type="region of interest" description="Disordered" evidence="2">
    <location>
        <begin position="328"/>
        <end position="355"/>
    </location>
</feature>
<feature type="region of interest" description="Disordered" evidence="2">
    <location>
        <begin position="438"/>
        <end position="512"/>
    </location>
</feature>
<feature type="region of interest" description="Disordered" evidence="2">
    <location>
        <begin position="147"/>
        <end position="274"/>
    </location>
</feature>
<feature type="region of interest" description="Disordered" evidence="2">
    <location>
        <begin position="647"/>
        <end position="718"/>
    </location>
</feature>
<feature type="region of interest" description="Disordered" evidence="2">
    <location>
        <begin position="557"/>
        <end position="578"/>
    </location>
</feature>
<reference evidence="3 4" key="1">
    <citation type="journal article" date="2024" name="Science">
        <title>Giant polyketide synthase enzymes in the biosynthesis of giant marine polyether toxins.</title>
        <authorList>
            <person name="Fallon T.R."/>
            <person name="Shende V.V."/>
            <person name="Wierzbicki I.H."/>
            <person name="Pendleton A.L."/>
            <person name="Watervoot N.F."/>
            <person name="Auber R.P."/>
            <person name="Gonzalez D.J."/>
            <person name="Wisecaver J.H."/>
            <person name="Moore B.S."/>
        </authorList>
    </citation>
    <scope>NUCLEOTIDE SEQUENCE [LARGE SCALE GENOMIC DNA]</scope>
    <source>
        <strain evidence="3 4">12B1</strain>
    </source>
</reference>
<protein>
    <submittedName>
        <fullName evidence="3">Uncharacterized protein</fullName>
    </submittedName>
</protein>
<evidence type="ECO:0000256" key="1">
    <source>
        <dbReference type="SAM" id="Coils"/>
    </source>
</evidence>
<name>A0AB34JX28_PRYPA</name>